<dbReference type="Pfam" id="PF13455">
    <property type="entry name" value="MUG113"/>
    <property type="match status" value="1"/>
</dbReference>
<dbReference type="SMART" id="SM00974">
    <property type="entry name" value="T5orf172"/>
    <property type="match status" value="1"/>
</dbReference>
<dbReference type="GeneID" id="29067105"/>
<reference evidence="2 3" key="1">
    <citation type="submission" date="2016-05" db="EMBL/GenBank/DDBJ databases">
        <title>Complete genome sequence of Klebsiella pneumoniae bacteriophage vB_KpnM_KpV477.</title>
        <authorList>
            <person name="Komisarova E.V."/>
            <person name="Krasilnikova V.M."/>
            <person name="Kislichkina A.A."/>
            <person name="Bogun A.G."/>
            <person name="Volozhantsev N.V."/>
        </authorList>
    </citation>
    <scope>NUCLEOTIDE SEQUENCE [LARGE SCALE GENOMIC DNA]</scope>
</reference>
<evidence type="ECO:0000259" key="1">
    <source>
        <dbReference type="SMART" id="SM00974"/>
    </source>
</evidence>
<dbReference type="OrthoDB" id="20509at10239"/>
<dbReference type="InterPro" id="IPR018306">
    <property type="entry name" value="Phage_T5_Orf172_DNA-bd"/>
</dbReference>
<accession>A0A1B1P8Z3</accession>
<dbReference type="KEGG" id="vg:29067105"/>
<proteinExistence type="predicted"/>
<gene>
    <name evidence="2" type="ORF">kpv477_141</name>
</gene>
<name>A0A1B1P8Z3_9CAUD</name>
<evidence type="ECO:0000313" key="3">
    <source>
        <dbReference type="Proteomes" id="UP000202533"/>
    </source>
</evidence>
<dbReference type="RefSeq" id="YP_009288817.1">
    <property type="nucleotide sequence ID" value="NC_031087.1"/>
</dbReference>
<dbReference type="EMBL" id="KX258185">
    <property type="protein sequence ID" value="ANT40578.1"/>
    <property type="molecule type" value="Genomic_DNA"/>
</dbReference>
<evidence type="ECO:0000313" key="2">
    <source>
        <dbReference type="EMBL" id="ANT40578.1"/>
    </source>
</evidence>
<keyword evidence="3" id="KW-1185">Reference proteome</keyword>
<organism evidence="2 3">
    <name type="scientific">Klebsiella phage vB_KpnM_KpV477</name>
    <dbReference type="NCBI Taxonomy" id="1852625"/>
    <lineage>
        <taxon>Viruses</taxon>
        <taxon>Duplodnaviria</taxon>
        <taxon>Heunggongvirae</taxon>
        <taxon>Uroviricota</taxon>
        <taxon>Caudoviricetes</taxon>
        <taxon>Pantevenvirales</taxon>
        <taxon>Straboviridae</taxon>
        <taxon>Tevenvirinae</taxon>
        <taxon>Jiaodavirus</taxon>
        <taxon>Jiaodavirus kpv477</taxon>
    </lineage>
</organism>
<sequence>MRNDIDWNQIKLAIDSGLISHTNFDVTTKLIESVAMLKLHNIKEFENKKLSKKKTLWNLYCRTAALNLLKFKDSFDISKNYNQAFIYIMVDTRHPNLYKIGRSIEPDQRAATANTFSPGRTYKILSFRYSQEAIKLEKYFHDKYKNNLEGGEWFFFHDILPVIKDLNNNCTRFKLPI</sequence>
<protein>
    <recommendedName>
        <fullName evidence="1">Bacteriophage T5 Orf172 DNA-binding domain-containing protein</fullName>
    </recommendedName>
</protein>
<feature type="domain" description="Bacteriophage T5 Orf172 DNA-binding" evidence="1">
    <location>
        <begin position="92"/>
        <end position="166"/>
    </location>
</feature>
<dbReference type="Proteomes" id="UP000202533">
    <property type="component" value="Segment"/>
</dbReference>